<dbReference type="InterPro" id="IPR013078">
    <property type="entry name" value="His_Pase_superF_clade-1"/>
</dbReference>
<dbReference type="Proteomes" id="UP001408356">
    <property type="component" value="Unassembled WGS sequence"/>
</dbReference>
<feature type="region of interest" description="Disordered" evidence="1">
    <location>
        <begin position="79"/>
        <end position="103"/>
    </location>
</feature>
<dbReference type="CDD" id="cd07067">
    <property type="entry name" value="HP_PGM_like"/>
    <property type="match status" value="1"/>
</dbReference>
<proteinExistence type="predicted"/>
<evidence type="ECO:0000313" key="3">
    <source>
        <dbReference type="Proteomes" id="UP001408356"/>
    </source>
</evidence>
<dbReference type="SUPFAM" id="SSF53254">
    <property type="entry name" value="Phosphoglycerate mutase-like"/>
    <property type="match status" value="1"/>
</dbReference>
<organism evidence="2 3">
    <name type="scientific">Seiridium unicorne</name>
    <dbReference type="NCBI Taxonomy" id="138068"/>
    <lineage>
        <taxon>Eukaryota</taxon>
        <taxon>Fungi</taxon>
        <taxon>Dikarya</taxon>
        <taxon>Ascomycota</taxon>
        <taxon>Pezizomycotina</taxon>
        <taxon>Sordariomycetes</taxon>
        <taxon>Xylariomycetidae</taxon>
        <taxon>Amphisphaeriales</taxon>
        <taxon>Sporocadaceae</taxon>
        <taxon>Seiridium</taxon>
    </lineage>
</organism>
<dbReference type="Gene3D" id="3.40.50.1240">
    <property type="entry name" value="Phosphoglycerate mutase-like"/>
    <property type="match status" value="1"/>
</dbReference>
<name>A0ABR2V7X7_9PEZI</name>
<dbReference type="InterPro" id="IPR029033">
    <property type="entry name" value="His_PPase_superfam"/>
</dbReference>
<dbReference type="PROSITE" id="PS00175">
    <property type="entry name" value="PG_MUTASE"/>
    <property type="match status" value="1"/>
</dbReference>
<dbReference type="EMBL" id="JARVKF010000101">
    <property type="protein sequence ID" value="KAK9423005.1"/>
    <property type="molecule type" value="Genomic_DNA"/>
</dbReference>
<comment type="caution">
    <text evidence="2">The sequence shown here is derived from an EMBL/GenBank/DDBJ whole genome shotgun (WGS) entry which is preliminary data.</text>
</comment>
<dbReference type="PANTHER" id="PTHR48100:SF54">
    <property type="entry name" value="PHOSPHATASE SPAC5H10.03-RELATED"/>
    <property type="match status" value="1"/>
</dbReference>
<keyword evidence="3" id="KW-1185">Reference proteome</keyword>
<dbReference type="SMART" id="SM00855">
    <property type="entry name" value="PGAM"/>
    <property type="match status" value="1"/>
</dbReference>
<dbReference type="InterPro" id="IPR001345">
    <property type="entry name" value="PG/BPGM_mutase_AS"/>
</dbReference>
<dbReference type="PANTHER" id="PTHR48100">
    <property type="entry name" value="BROAD-SPECIFICITY PHOSPHATASE YOR283W-RELATED"/>
    <property type="match status" value="1"/>
</dbReference>
<accession>A0ABR2V7X7</accession>
<evidence type="ECO:0000256" key="1">
    <source>
        <dbReference type="SAM" id="MobiDB-lite"/>
    </source>
</evidence>
<reference evidence="2 3" key="1">
    <citation type="journal article" date="2024" name="J. Plant Pathol.">
        <title>Sequence and assembly of the genome of Seiridium unicorne, isolate CBS 538.82, causal agent of cypress canker disease.</title>
        <authorList>
            <person name="Scali E."/>
            <person name="Rocca G.D."/>
            <person name="Danti R."/>
            <person name="Garbelotto M."/>
            <person name="Barberini S."/>
            <person name="Baroncelli R."/>
            <person name="Emiliani G."/>
        </authorList>
    </citation>
    <scope>NUCLEOTIDE SEQUENCE [LARGE SCALE GENOMIC DNA]</scope>
    <source>
        <strain evidence="2 3">BM-138-508</strain>
    </source>
</reference>
<feature type="compositionally biased region" description="Low complexity" evidence="1">
    <location>
        <begin position="80"/>
        <end position="98"/>
    </location>
</feature>
<gene>
    <name evidence="2" type="ORF">SUNI508_04672</name>
</gene>
<feature type="region of interest" description="Disordered" evidence="1">
    <location>
        <begin position="9"/>
        <end position="31"/>
    </location>
</feature>
<protein>
    <submittedName>
        <fullName evidence="2">Phosphoglycerate mutase protein</fullName>
    </submittedName>
</protein>
<evidence type="ECO:0000313" key="2">
    <source>
        <dbReference type="EMBL" id="KAK9423005.1"/>
    </source>
</evidence>
<sequence length="233" mass="25862">MPLIHLLRHGEAQHNASHKPNLLDPDLTPKGESECRALADTLSRTQTQPLLLPQITHLVSSPSHRTIRTSALVFSSILDSRSNSPSCSPSSSRAHSPPLRNPPNSILLNATFMESGNEPCNAPSALSVIKQRHGRLVDTALLETQGDFVHRGRDGPYDASKTGERMRRARVWLRTLAQDYGEDTKIVVVSHGAFLQVLDKSGPAWRNAEMRTYTFVDWKADDDEAMLQRVSEI</sequence>
<dbReference type="InterPro" id="IPR050275">
    <property type="entry name" value="PGM_Phosphatase"/>
</dbReference>
<dbReference type="Pfam" id="PF00300">
    <property type="entry name" value="His_Phos_1"/>
    <property type="match status" value="1"/>
</dbReference>